<feature type="signal peptide" evidence="1">
    <location>
        <begin position="1"/>
        <end position="21"/>
    </location>
</feature>
<dbReference type="Proteomes" id="UP000501600">
    <property type="component" value="Chromosome"/>
</dbReference>
<dbReference type="PANTHER" id="PTHR10900:SF77">
    <property type="entry name" value="FI19380P1"/>
    <property type="match status" value="1"/>
</dbReference>
<dbReference type="PANTHER" id="PTHR10900">
    <property type="entry name" value="PERIOSTIN-RELATED"/>
    <property type="match status" value="1"/>
</dbReference>
<protein>
    <submittedName>
        <fullName evidence="3">Fasciclin domain-containing protein</fullName>
    </submittedName>
</protein>
<dbReference type="SUPFAM" id="SSF82153">
    <property type="entry name" value="FAS1 domain"/>
    <property type="match status" value="1"/>
</dbReference>
<dbReference type="InterPro" id="IPR050904">
    <property type="entry name" value="Adhesion/Biosynth-related"/>
</dbReference>
<feature type="chain" id="PRO_5026113173" evidence="1">
    <location>
        <begin position="22"/>
        <end position="195"/>
    </location>
</feature>
<dbReference type="KEGG" id="phao:HF685_14780"/>
<dbReference type="InterPro" id="IPR000782">
    <property type="entry name" value="FAS1_domain"/>
</dbReference>
<reference evidence="3 4" key="1">
    <citation type="submission" date="2020-04" db="EMBL/GenBank/DDBJ databases">
        <title>Genome sequence for Sphingorhabdus sp. strain M1.</title>
        <authorList>
            <person name="Park S.-J."/>
        </authorList>
    </citation>
    <scope>NUCLEOTIDE SEQUENCE [LARGE SCALE GENOMIC DNA]</scope>
    <source>
        <strain evidence="3 4">JK6</strain>
    </source>
</reference>
<feature type="domain" description="FAS1" evidence="2">
    <location>
        <begin position="44"/>
        <end position="192"/>
    </location>
</feature>
<name>A0A6H2DQZ0_9SPHN</name>
<dbReference type="InterPro" id="IPR036378">
    <property type="entry name" value="FAS1_dom_sf"/>
</dbReference>
<evidence type="ECO:0000313" key="4">
    <source>
        <dbReference type="Proteomes" id="UP000501600"/>
    </source>
</evidence>
<proteinExistence type="predicted"/>
<accession>A0A6H2DQZ0</accession>
<dbReference type="RefSeq" id="WP_168820641.1">
    <property type="nucleotide sequence ID" value="NZ_CP051217.1"/>
</dbReference>
<keyword evidence="4" id="KW-1185">Reference proteome</keyword>
<evidence type="ECO:0000259" key="2">
    <source>
        <dbReference type="PROSITE" id="PS50213"/>
    </source>
</evidence>
<sequence length="195" mass="20258">MFSPRKLLVACVVLAMIPACSSEMSEEDKALYEERMAREKAKSPTVIMAVIQANPDLSTVATAVGVSGVAEALQAQSEGSGEYTVFAGTNEAFNKLGMDELNALLQPDKKEELANILRYHVVEGNMSAADIAKAIADGGGTASLTTVQGGVLKATMVGDTLVLTDAKGNKSTVTGADVKATNGTIHIIDNVLMPG</sequence>
<organism evidence="3 4">
    <name type="scientific">Parasphingorhabdus halotolerans</name>
    <dbReference type="NCBI Taxonomy" id="2725558"/>
    <lineage>
        <taxon>Bacteria</taxon>
        <taxon>Pseudomonadati</taxon>
        <taxon>Pseudomonadota</taxon>
        <taxon>Alphaproteobacteria</taxon>
        <taxon>Sphingomonadales</taxon>
        <taxon>Sphingomonadaceae</taxon>
        <taxon>Parasphingorhabdus</taxon>
    </lineage>
</organism>
<dbReference type="Gene3D" id="2.30.180.10">
    <property type="entry name" value="FAS1 domain"/>
    <property type="match status" value="1"/>
</dbReference>
<evidence type="ECO:0000313" key="3">
    <source>
        <dbReference type="EMBL" id="QJB70375.1"/>
    </source>
</evidence>
<dbReference type="Pfam" id="PF02469">
    <property type="entry name" value="Fasciclin"/>
    <property type="match status" value="1"/>
</dbReference>
<evidence type="ECO:0000256" key="1">
    <source>
        <dbReference type="SAM" id="SignalP"/>
    </source>
</evidence>
<keyword evidence="1" id="KW-0732">Signal</keyword>
<gene>
    <name evidence="3" type="ORF">HF685_14780</name>
</gene>
<dbReference type="EMBL" id="CP051217">
    <property type="protein sequence ID" value="QJB70375.1"/>
    <property type="molecule type" value="Genomic_DNA"/>
</dbReference>
<dbReference type="SMART" id="SM00554">
    <property type="entry name" value="FAS1"/>
    <property type="match status" value="1"/>
</dbReference>
<dbReference type="GO" id="GO:0005615">
    <property type="term" value="C:extracellular space"/>
    <property type="evidence" value="ECO:0007669"/>
    <property type="project" value="TreeGrafter"/>
</dbReference>
<dbReference type="PROSITE" id="PS50213">
    <property type="entry name" value="FAS1"/>
    <property type="match status" value="1"/>
</dbReference>
<dbReference type="AlphaFoldDB" id="A0A6H2DQZ0"/>